<comment type="caution">
    <text evidence="1">The sequence shown here is derived from an EMBL/GenBank/DDBJ whole genome shotgun (WGS) entry which is preliminary data.</text>
</comment>
<evidence type="ECO:0000313" key="2">
    <source>
        <dbReference type="Proteomes" id="UP000299102"/>
    </source>
</evidence>
<dbReference type="Proteomes" id="UP000299102">
    <property type="component" value="Unassembled WGS sequence"/>
</dbReference>
<dbReference type="EMBL" id="BGZK01000280">
    <property type="protein sequence ID" value="GBP33877.1"/>
    <property type="molecule type" value="Genomic_DNA"/>
</dbReference>
<accession>A0A4C1V6K2</accession>
<protein>
    <submittedName>
        <fullName evidence="1">Uncharacterized protein</fullName>
    </submittedName>
</protein>
<dbReference type="AlphaFoldDB" id="A0A4C1V6K2"/>
<keyword evidence="2" id="KW-1185">Reference proteome</keyword>
<proteinExistence type="predicted"/>
<evidence type="ECO:0000313" key="1">
    <source>
        <dbReference type="EMBL" id="GBP33877.1"/>
    </source>
</evidence>
<name>A0A4C1V6K2_EUMVA</name>
<organism evidence="1 2">
    <name type="scientific">Eumeta variegata</name>
    <name type="common">Bagworm moth</name>
    <name type="synonym">Eumeta japonica</name>
    <dbReference type="NCBI Taxonomy" id="151549"/>
    <lineage>
        <taxon>Eukaryota</taxon>
        <taxon>Metazoa</taxon>
        <taxon>Ecdysozoa</taxon>
        <taxon>Arthropoda</taxon>
        <taxon>Hexapoda</taxon>
        <taxon>Insecta</taxon>
        <taxon>Pterygota</taxon>
        <taxon>Neoptera</taxon>
        <taxon>Endopterygota</taxon>
        <taxon>Lepidoptera</taxon>
        <taxon>Glossata</taxon>
        <taxon>Ditrysia</taxon>
        <taxon>Tineoidea</taxon>
        <taxon>Psychidae</taxon>
        <taxon>Oiketicinae</taxon>
        <taxon>Eumeta</taxon>
    </lineage>
</organism>
<reference evidence="1 2" key="1">
    <citation type="journal article" date="2019" name="Commun. Biol.">
        <title>The bagworm genome reveals a unique fibroin gene that provides high tensile strength.</title>
        <authorList>
            <person name="Kono N."/>
            <person name="Nakamura H."/>
            <person name="Ohtoshi R."/>
            <person name="Tomita M."/>
            <person name="Numata K."/>
            <person name="Arakawa K."/>
        </authorList>
    </citation>
    <scope>NUCLEOTIDE SEQUENCE [LARGE SCALE GENOMIC DNA]</scope>
</reference>
<sequence length="228" mass="25606">MNKTVKIKKIYPRGSARVDINIHAGRATGGSWYENFNETTCLERNDLTSMNETDAASPLTLCSFRVHYGPILRQIFHKRYSMTLQYINFDTVQLITVTISTLLYLKSGMSLRCKNVKRFVEGLASAVKCDERGCGTETRAANSTSVYLGKSKVEYGTSLNEINAAATSRTYTDTPHAGTHALPHATHGQLQRRIKRDWRRRQSQPCICGKNGQVRFHCERQGARALAS</sequence>
<gene>
    <name evidence="1" type="ORF">EVAR_20988_1</name>
</gene>